<name>A0A1G7QE39_9ACTN</name>
<dbReference type="EMBL" id="FNBT01000009">
    <property type="protein sequence ID" value="SDF96748.1"/>
    <property type="molecule type" value="Genomic_DNA"/>
</dbReference>
<dbReference type="CDD" id="cd05830">
    <property type="entry name" value="Sortase_E"/>
    <property type="match status" value="1"/>
</dbReference>
<keyword evidence="6" id="KW-1185">Reference proteome</keyword>
<dbReference type="NCBIfam" id="TIGR01076">
    <property type="entry name" value="sortase_fam"/>
    <property type="match status" value="1"/>
</dbReference>
<dbReference type="RefSeq" id="WP_255362547.1">
    <property type="nucleotide sequence ID" value="NZ_FNBT01000009.1"/>
</dbReference>
<dbReference type="AlphaFoldDB" id="A0A1G7QE39"/>
<keyword evidence="4" id="KW-1133">Transmembrane helix</keyword>
<feature type="compositionally biased region" description="Basic and acidic residues" evidence="3">
    <location>
        <begin position="9"/>
        <end position="20"/>
    </location>
</feature>
<accession>A0A1G7QE39</accession>
<dbReference type="InterPro" id="IPR005754">
    <property type="entry name" value="Sortase"/>
</dbReference>
<proteinExistence type="predicted"/>
<reference evidence="6" key="1">
    <citation type="submission" date="2016-10" db="EMBL/GenBank/DDBJ databases">
        <authorList>
            <person name="Varghese N."/>
            <person name="Submissions S."/>
        </authorList>
    </citation>
    <scope>NUCLEOTIDE SEQUENCE [LARGE SCALE GENOMIC DNA]</scope>
    <source>
        <strain evidence="6">DSM 44268</strain>
    </source>
</reference>
<evidence type="ECO:0000256" key="2">
    <source>
        <dbReference type="PIRSR" id="PIRSR605754-1"/>
    </source>
</evidence>
<dbReference type="STRING" id="1550231.SAMN05660662_3971"/>
<evidence type="ECO:0000256" key="3">
    <source>
        <dbReference type="SAM" id="MobiDB-lite"/>
    </source>
</evidence>
<evidence type="ECO:0000313" key="6">
    <source>
        <dbReference type="Proteomes" id="UP000199406"/>
    </source>
</evidence>
<evidence type="ECO:0000256" key="1">
    <source>
        <dbReference type="ARBA" id="ARBA00022801"/>
    </source>
</evidence>
<keyword evidence="4" id="KW-0472">Membrane</keyword>
<feature type="region of interest" description="Disordered" evidence="3">
    <location>
        <begin position="1"/>
        <end position="20"/>
    </location>
</feature>
<dbReference type="Pfam" id="PF04203">
    <property type="entry name" value="Sortase"/>
    <property type="match status" value="1"/>
</dbReference>
<dbReference type="InterPro" id="IPR042003">
    <property type="entry name" value="Sortase_E"/>
</dbReference>
<dbReference type="GO" id="GO:0016787">
    <property type="term" value="F:hydrolase activity"/>
    <property type="evidence" value="ECO:0007669"/>
    <property type="project" value="UniProtKB-KW"/>
</dbReference>
<protein>
    <submittedName>
        <fullName evidence="5">Sortase A</fullName>
    </submittedName>
</protein>
<evidence type="ECO:0000313" key="5">
    <source>
        <dbReference type="EMBL" id="SDF96748.1"/>
    </source>
</evidence>
<dbReference type="InterPro" id="IPR053465">
    <property type="entry name" value="Sortase_Class_E"/>
</dbReference>
<dbReference type="NCBIfam" id="NF033747">
    <property type="entry name" value="class_E_sortase"/>
    <property type="match status" value="1"/>
</dbReference>
<organism evidence="5 6">
    <name type="scientific">Blastococcus aurantiacus</name>
    <dbReference type="NCBI Taxonomy" id="1550231"/>
    <lineage>
        <taxon>Bacteria</taxon>
        <taxon>Bacillati</taxon>
        <taxon>Actinomycetota</taxon>
        <taxon>Actinomycetes</taxon>
        <taxon>Geodermatophilales</taxon>
        <taxon>Geodermatophilaceae</taxon>
        <taxon>Blastococcus</taxon>
    </lineage>
</organism>
<feature type="active site" description="Acyl-thioester intermediate" evidence="2">
    <location>
        <position position="250"/>
    </location>
</feature>
<feature type="active site" description="Proton donor/acceptor" evidence="2">
    <location>
        <position position="165"/>
    </location>
</feature>
<dbReference type="Proteomes" id="UP000199406">
    <property type="component" value="Unassembled WGS sequence"/>
</dbReference>
<keyword evidence="1" id="KW-0378">Hydrolase</keyword>
<evidence type="ECO:0000256" key="4">
    <source>
        <dbReference type="SAM" id="Phobius"/>
    </source>
</evidence>
<dbReference type="Gene3D" id="2.40.260.10">
    <property type="entry name" value="Sortase"/>
    <property type="match status" value="1"/>
</dbReference>
<sequence>MSDEAELDAPPRETRVRAPRRRGDLVRTVSRGIGQTLMTFGLVALLFVVYELWATDLLAARAQDQLTQQIEEQWADEPPTTVPPADAPTVVAPESAPAPAPGPAAESVRVDVGEPFAVLHVPALGNDYSRVIVEGTAQDQLDQGPGHYIDTAMPGQQGNFAVAGHRVGRGSPFVDLDRLRPGDAIVVETGSDWFTYRVLGDQATGDFGSDPSGIPGQQIVSPGDVDVIAPTPGGPTTAAPSDAYLTLTTCHPKYSAEQRLVVHARLDGAPLSKAAAPGGPPALDS</sequence>
<dbReference type="InterPro" id="IPR023365">
    <property type="entry name" value="Sortase_dom-sf"/>
</dbReference>
<dbReference type="SUPFAM" id="SSF63817">
    <property type="entry name" value="Sortase"/>
    <property type="match status" value="1"/>
</dbReference>
<gene>
    <name evidence="5" type="ORF">SAMN05660662_3971</name>
</gene>
<feature type="transmembrane region" description="Helical" evidence="4">
    <location>
        <begin position="32"/>
        <end position="53"/>
    </location>
</feature>
<keyword evidence="4" id="KW-0812">Transmembrane</keyword>